<reference evidence="2" key="1">
    <citation type="submission" date="2014-08" db="EMBL/GenBank/DDBJ databases">
        <authorList>
            <person name="Sharma Rahul"/>
            <person name="Thines Marco"/>
        </authorList>
    </citation>
    <scope>NUCLEOTIDE SEQUENCE</scope>
</reference>
<organism evidence="2">
    <name type="scientific">Phaffia rhodozyma</name>
    <name type="common">Yeast</name>
    <name type="synonym">Xanthophyllomyces dendrorhous</name>
    <dbReference type="NCBI Taxonomy" id="264483"/>
    <lineage>
        <taxon>Eukaryota</taxon>
        <taxon>Fungi</taxon>
        <taxon>Dikarya</taxon>
        <taxon>Basidiomycota</taxon>
        <taxon>Agaricomycotina</taxon>
        <taxon>Tremellomycetes</taxon>
        <taxon>Cystofilobasidiales</taxon>
        <taxon>Mrakiaceae</taxon>
        <taxon>Phaffia</taxon>
    </lineage>
</organism>
<feature type="region of interest" description="Disordered" evidence="1">
    <location>
        <begin position="1035"/>
        <end position="1068"/>
    </location>
</feature>
<feature type="compositionally biased region" description="Polar residues" evidence="1">
    <location>
        <begin position="427"/>
        <end position="437"/>
    </location>
</feature>
<feature type="compositionally biased region" description="Polar residues" evidence="1">
    <location>
        <begin position="502"/>
        <end position="516"/>
    </location>
</feature>
<feature type="compositionally biased region" description="Basic and acidic residues" evidence="1">
    <location>
        <begin position="624"/>
        <end position="634"/>
    </location>
</feature>
<evidence type="ECO:0000256" key="1">
    <source>
        <dbReference type="SAM" id="MobiDB-lite"/>
    </source>
</evidence>
<dbReference type="EMBL" id="LN483144">
    <property type="protein sequence ID" value="CDZ96602.1"/>
    <property type="molecule type" value="Genomic_DNA"/>
</dbReference>
<dbReference type="Gene3D" id="3.40.30.10">
    <property type="entry name" value="Glutaredoxin"/>
    <property type="match status" value="1"/>
</dbReference>
<accession>A0A0F7SHV5</accession>
<dbReference type="Pfam" id="PF13911">
    <property type="entry name" value="AhpC-TSA_2"/>
    <property type="match status" value="1"/>
</dbReference>
<protein>
    <submittedName>
        <fullName evidence="2">Uncharacterized conserved protein</fullName>
    </submittedName>
</protein>
<dbReference type="PANTHER" id="PTHR28630">
    <property type="match status" value="1"/>
</dbReference>
<dbReference type="InterPro" id="IPR032801">
    <property type="entry name" value="PXL2A/B/C"/>
</dbReference>
<dbReference type="SUPFAM" id="SSF52833">
    <property type="entry name" value="Thioredoxin-like"/>
    <property type="match status" value="1"/>
</dbReference>
<feature type="region of interest" description="Disordered" evidence="1">
    <location>
        <begin position="889"/>
        <end position="966"/>
    </location>
</feature>
<feature type="region of interest" description="Disordered" evidence="1">
    <location>
        <begin position="605"/>
        <end position="634"/>
    </location>
</feature>
<name>A0A0F7SHV5_PHARH</name>
<feature type="compositionally biased region" description="Low complexity" evidence="1">
    <location>
        <begin position="187"/>
        <end position="196"/>
    </location>
</feature>
<feature type="compositionally biased region" description="Basic residues" evidence="1">
    <location>
        <begin position="449"/>
        <end position="460"/>
    </location>
</feature>
<feature type="compositionally biased region" description="Pro residues" evidence="1">
    <location>
        <begin position="355"/>
        <end position="367"/>
    </location>
</feature>
<sequence length="1068" mass="117447">MCVLVECLPIGPSEVTRDSVERTIHRLKKDQGQIAVWMKSSESAPTIRAKLFAGLLIESAARFHTAGIFKAMSAPPPQSKFNFAFGTASQVHSDSLLPSISKAVAFDRQKSLVLPFSPSSAEPVQTGRPVGQSSASDSPKDIRSPRKISTQGVRKLPPTVSRSLESLLLAEQADASPISIKTKSVEQQEQQQQQQQLLPSVPSIDINSSFGRRDDLTTRPYSPESVSPLSRLSQLPLTNGDNLETASPIGKPMAFNLQPDISLILPSTTFSLNSPPKLGRPVPLPISVLERPVPITLSSSGRSTEIAGPNSFHKSFAYVRRTHDLYASVPNSADPSPPITPANFLPTARFKPPRKPAPLPPSSPPFVPERLTSVSAEEILARELASRVPSYFFVSKSNKYKSVRGQKFRSEGGLSARGKAAKPRARFSSNNPNTASKSIPFPDTNPRHITNKKSKKKKRSSTVPVRPDDFPQPKNRSSTAPVTPSSPLPLSPQSHNGDQDTVEAQTSQASTPSTVTRRLEVSSLLSSVEDSISESIKSRSSSPDWSPVRVRRDLMSPGELGSSCRSVNGYSLCDAPEDIQFGLERSEGQPLSEWKLGEGLGLRKGWSRKSSTGSMKKQKKRKETKQERKERKRLEEEMFDMDRPPTKQDMFKAVSCEVVDGDGISHSFGDLIQDQRTIVAFIRHWFCPLCQDFMYHIVREVDPQAIQRAGAKLIIIGNGKHTVIHGYQKKVFKSPFQLFTDPSLELYRALGMTRQTADGGPEEDKGEYVQHTTFTGTLSVMRNIGKQGIKGITLNPGHMNQLGGEMVVGPNLEVHYTHRMSTTRGHAPITVAMAYAGALSTEEPILPSTLWNRPDVSWKADRDGEIKRMRDWKAERRRGRLLITKLETDNPQTAIDNDRNAEKEGQKERFADKKTNKLSERPTWSPPVLMTENHAPGFILTPPQGEPKDLMADRSRSSSLNDSTVSDDHDLASSFVGFPSPPVHTLGFVRPPSLAALAAVQATSPIFAEFGGSGDWDLKKGQEKEDDRYLGLALGIKEKEESGPERVEQPEKADVSAATTEPTEKQIS</sequence>
<proteinExistence type="predicted"/>
<feature type="region of interest" description="Disordered" evidence="1">
    <location>
        <begin position="117"/>
        <end position="156"/>
    </location>
</feature>
<feature type="compositionally biased region" description="Basic and acidic residues" evidence="1">
    <location>
        <begin position="896"/>
        <end position="920"/>
    </location>
</feature>
<dbReference type="PANTHER" id="PTHR28630:SF3">
    <property type="entry name" value="PEROXIREDOXIN-LIKE 2C"/>
    <property type="match status" value="1"/>
</dbReference>
<feature type="compositionally biased region" description="Basic and acidic residues" evidence="1">
    <location>
        <begin position="1036"/>
        <end position="1054"/>
    </location>
</feature>
<evidence type="ECO:0000313" key="2">
    <source>
        <dbReference type="EMBL" id="CDZ96602.1"/>
    </source>
</evidence>
<feature type="region of interest" description="Disordered" evidence="1">
    <location>
        <begin position="329"/>
        <end position="367"/>
    </location>
</feature>
<dbReference type="InterPro" id="IPR036249">
    <property type="entry name" value="Thioredoxin-like_sf"/>
</dbReference>
<feature type="compositionally biased region" description="Basic and acidic residues" evidence="1">
    <location>
        <begin position="946"/>
        <end position="956"/>
    </location>
</feature>
<dbReference type="CDD" id="cd02970">
    <property type="entry name" value="PRX_like2"/>
    <property type="match status" value="1"/>
</dbReference>
<feature type="region of interest" description="Disordered" evidence="1">
    <location>
        <begin position="402"/>
        <end position="518"/>
    </location>
</feature>
<feature type="compositionally biased region" description="Polar residues" evidence="1">
    <location>
        <begin position="224"/>
        <end position="236"/>
    </location>
</feature>
<dbReference type="AlphaFoldDB" id="A0A0F7SHV5"/>
<feature type="region of interest" description="Disordered" evidence="1">
    <location>
        <begin position="181"/>
        <end position="236"/>
    </location>
</feature>